<reference evidence="1 2" key="1">
    <citation type="submission" date="2017-11" db="EMBL/GenBank/DDBJ databases">
        <title>Draft genome sequence of magnetotactic bacterium Magnetospirillum kuznetsovii LBB-42.</title>
        <authorList>
            <person name="Grouzdev D.S."/>
            <person name="Rysina M.S."/>
            <person name="Baslerov R.V."/>
            <person name="Koziaeva V."/>
        </authorList>
    </citation>
    <scope>NUCLEOTIDE SEQUENCE [LARGE SCALE GENOMIC DNA]</scope>
    <source>
        <strain evidence="1 2">LBB-42</strain>
    </source>
</reference>
<sequence>MPPAFIILGEATLPRFLLSLIRGETPEILAVAPLLPWLRAPLDRLAAWAKASGRARDAGRLAPGVAELKGSLLHYHDVFGRAESWHDAHFRFDAAEARLGALAMAYKHATCNDVVRHFRAVLILDAIARAQGCAPRVDGADPDLLGLFAAFAGLPVDGQPVRAPRRLINAVTALMVMAYCLGWMARRIRLAPPPAEAVFLAADFLKDPRDYGIYDDAAEGGTVLLVMRNRDFSTAEIPELAPYATAHSDEGWLGVGAALSSLGGVAAELWRLWRFAGSRSPTHFGRLATLPHKRLKYRALFARFRPAFFFGRDDYNTDHILRRQELVRLGGRSLGVNHSIPNVACIQPMWRYISFDTYYVFGRWVYETFYKSTWAADMEVRAVGSFGFTRDMHRRFREAGSRPKDVVVFTDNSAGLATTLALVRGLAEALPDRDILLQVRGLRQEANRAFVAACTEGLGHVRYCPVPAYELLPLAGYAVSDASAVVVEAIQAGLVTYFMDMMPVHPSCMFRPFPDLVVTSAAQVAERIRAHEDGTHPYPREKFGGLVDLTGRVYLDEIRKDLGLAAK</sequence>
<organism evidence="1 2">
    <name type="scientific">Paramagnetospirillum kuznetsovii</name>
    <dbReference type="NCBI Taxonomy" id="2053833"/>
    <lineage>
        <taxon>Bacteria</taxon>
        <taxon>Pseudomonadati</taxon>
        <taxon>Pseudomonadota</taxon>
        <taxon>Alphaproteobacteria</taxon>
        <taxon>Rhodospirillales</taxon>
        <taxon>Magnetospirillaceae</taxon>
        <taxon>Paramagnetospirillum</taxon>
    </lineage>
</organism>
<protein>
    <submittedName>
        <fullName evidence="1">Uncharacterized protein</fullName>
    </submittedName>
</protein>
<evidence type="ECO:0000313" key="2">
    <source>
        <dbReference type="Proteomes" id="UP000251075"/>
    </source>
</evidence>
<comment type="caution">
    <text evidence="1">The sequence shown here is derived from an EMBL/GenBank/DDBJ whole genome shotgun (WGS) entry which is preliminary data.</text>
</comment>
<name>A0A364P2K5_9PROT</name>
<accession>A0A364P2K5</accession>
<dbReference type="RefSeq" id="WP_112141795.1">
    <property type="nucleotide sequence ID" value="NZ_PGTO01000001.1"/>
</dbReference>
<dbReference type="EMBL" id="PGTO01000001">
    <property type="protein sequence ID" value="RAU23564.1"/>
    <property type="molecule type" value="Genomic_DNA"/>
</dbReference>
<gene>
    <name evidence="1" type="ORF">CU669_00200</name>
</gene>
<dbReference type="Proteomes" id="UP000251075">
    <property type="component" value="Unassembled WGS sequence"/>
</dbReference>
<keyword evidence="2" id="KW-1185">Reference proteome</keyword>
<dbReference type="AlphaFoldDB" id="A0A364P2K5"/>
<evidence type="ECO:0000313" key="1">
    <source>
        <dbReference type="EMBL" id="RAU23564.1"/>
    </source>
</evidence>
<dbReference type="OrthoDB" id="7326408at2"/>
<proteinExistence type="predicted"/>